<protein>
    <submittedName>
        <fullName evidence="2">Uncharacterized protein</fullName>
    </submittedName>
</protein>
<dbReference type="AlphaFoldDB" id="A0A4C1XJQ0"/>
<feature type="compositionally biased region" description="Basic and acidic residues" evidence="1">
    <location>
        <begin position="1"/>
        <end position="16"/>
    </location>
</feature>
<evidence type="ECO:0000256" key="1">
    <source>
        <dbReference type="SAM" id="MobiDB-lite"/>
    </source>
</evidence>
<evidence type="ECO:0000313" key="3">
    <source>
        <dbReference type="Proteomes" id="UP000299102"/>
    </source>
</evidence>
<sequence>MGWLGRRQERTGDATNKRPASPARHVAPPRKIVGARPALHRTMRERTRTHIQNMRSSIHVLYTSRTSGRSRLRSRERTNLYFRSGSGST</sequence>
<gene>
    <name evidence="2" type="ORF">EVAR_43017_1</name>
</gene>
<accession>A0A4C1XJQ0</accession>
<keyword evidence="3" id="KW-1185">Reference proteome</keyword>
<dbReference type="EMBL" id="BGZK01000885">
    <property type="protein sequence ID" value="GBP64001.1"/>
    <property type="molecule type" value="Genomic_DNA"/>
</dbReference>
<feature type="region of interest" description="Disordered" evidence="1">
    <location>
        <begin position="1"/>
        <end position="27"/>
    </location>
</feature>
<organism evidence="2 3">
    <name type="scientific">Eumeta variegata</name>
    <name type="common">Bagworm moth</name>
    <name type="synonym">Eumeta japonica</name>
    <dbReference type="NCBI Taxonomy" id="151549"/>
    <lineage>
        <taxon>Eukaryota</taxon>
        <taxon>Metazoa</taxon>
        <taxon>Ecdysozoa</taxon>
        <taxon>Arthropoda</taxon>
        <taxon>Hexapoda</taxon>
        <taxon>Insecta</taxon>
        <taxon>Pterygota</taxon>
        <taxon>Neoptera</taxon>
        <taxon>Endopterygota</taxon>
        <taxon>Lepidoptera</taxon>
        <taxon>Glossata</taxon>
        <taxon>Ditrysia</taxon>
        <taxon>Tineoidea</taxon>
        <taxon>Psychidae</taxon>
        <taxon>Oiketicinae</taxon>
        <taxon>Eumeta</taxon>
    </lineage>
</organism>
<comment type="caution">
    <text evidence="2">The sequence shown here is derived from an EMBL/GenBank/DDBJ whole genome shotgun (WGS) entry which is preliminary data.</text>
</comment>
<name>A0A4C1XJQ0_EUMVA</name>
<evidence type="ECO:0000313" key="2">
    <source>
        <dbReference type="EMBL" id="GBP64001.1"/>
    </source>
</evidence>
<dbReference type="Proteomes" id="UP000299102">
    <property type="component" value="Unassembled WGS sequence"/>
</dbReference>
<reference evidence="2 3" key="1">
    <citation type="journal article" date="2019" name="Commun. Biol.">
        <title>The bagworm genome reveals a unique fibroin gene that provides high tensile strength.</title>
        <authorList>
            <person name="Kono N."/>
            <person name="Nakamura H."/>
            <person name="Ohtoshi R."/>
            <person name="Tomita M."/>
            <person name="Numata K."/>
            <person name="Arakawa K."/>
        </authorList>
    </citation>
    <scope>NUCLEOTIDE SEQUENCE [LARGE SCALE GENOMIC DNA]</scope>
</reference>
<proteinExistence type="predicted"/>